<accession>A0A897MT14</accession>
<dbReference type="SUPFAM" id="SSF116726">
    <property type="entry name" value="TrkA C-terminal domain-like"/>
    <property type="match status" value="1"/>
</dbReference>
<evidence type="ECO:0000313" key="4">
    <source>
        <dbReference type="Proteomes" id="UP000663586"/>
    </source>
</evidence>
<dbReference type="Pfam" id="PF26501">
    <property type="entry name" value="DUF8167"/>
    <property type="match status" value="1"/>
</dbReference>
<dbReference type="KEGG" id="hara:AArcS_0125"/>
<protein>
    <submittedName>
        <fullName evidence="3">TrkA, K+ transport system, NAD-binding component</fullName>
    </submittedName>
</protein>
<dbReference type="GeneID" id="70683513"/>
<dbReference type="Pfam" id="PF26503">
    <property type="entry name" value="DUF8167_3rd"/>
    <property type="match status" value="1"/>
</dbReference>
<dbReference type="Proteomes" id="UP000663586">
    <property type="component" value="Chromosome"/>
</dbReference>
<feature type="transmembrane region" description="Helical" evidence="1">
    <location>
        <begin position="49"/>
        <end position="72"/>
    </location>
</feature>
<keyword evidence="1" id="KW-1133">Transmembrane helix</keyword>
<keyword evidence="1" id="KW-0472">Membrane</keyword>
<reference evidence="3" key="1">
    <citation type="submission" date="2020-11" db="EMBL/GenBank/DDBJ databases">
        <title>Carbohydrate-dependent, anaerobic sulfur respiration: A novel catabolism in halophilic archaea.</title>
        <authorList>
            <person name="Sorokin D.Y."/>
            <person name="Messina E."/>
            <person name="Smedile F."/>
            <person name="La Cono V."/>
            <person name="Hallsworth J.E."/>
            <person name="Yakimov M.M."/>
        </authorList>
    </citation>
    <scope>NUCLEOTIDE SEQUENCE</scope>
    <source>
        <strain evidence="3">AArc-S</strain>
    </source>
</reference>
<dbReference type="InterPro" id="IPR036721">
    <property type="entry name" value="RCK_C_sf"/>
</dbReference>
<gene>
    <name evidence="3" type="primary">trkA2</name>
    <name evidence="3" type="ORF">AArcS_0125</name>
</gene>
<evidence type="ECO:0000259" key="2">
    <source>
        <dbReference type="PROSITE" id="PS51202"/>
    </source>
</evidence>
<proteinExistence type="predicted"/>
<dbReference type="RefSeq" id="WP_238478496.1">
    <property type="nucleotide sequence ID" value="NZ_CP064786.1"/>
</dbReference>
<dbReference type="InterPro" id="IPR058480">
    <property type="entry name" value="DUF8167_N"/>
</dbReference>
<dbReference type="GO" id="GO:0006813">
    <property type="term" value="P:potassium ion transport"/>
    <property type="evidence" value="ECO:0007669"/>
    <property type="project" value="InterPro"/>
</dbReference>
<dbReference type="Pfam" id="PF02080">
    <property type="entry name" value="TrkA_C"/>
    <property type="match status" value="1"/>
</dbReference>
<dbReference type="Pfam" id="PF26502">
    <property type="entry name" value="DUF8167_2nd"/>
    <property type="match status" value="1"/>
</dbReference>
<evidence type="ECO:0000313" key="3">
    <source>
        <dbReference type="EMBL" id="QSG01365.1"/>
    </source>
</evidence>
<evidence type="ECO:0000256" key="1">
    <source>
        <dbReference type="SAM" id="Phobius"/>
    </source>
</evidence>
<feature type="domain" description="RCK C-terminal" evidence="2">
    <location>
        <begin position="299"/>
        <end position="378"/>
    </location>
</feature>
<dbReference type="GO" id="GO:0008324">
    <property type="term" value="F:monoatomic cation transmembrane transporter activity"/>
    <property type="evidence" value="ECO:0007669"/>
    <property type="project" value="InterPro"/>
</dbReference>
<dbReference type="InterPro" id="IPR058604">
    <property type="entry name" value="DUF8167_3rd"/>
</dbReference>
<name>A0A897MT14_9EURY</name>
<dbReference type="Gene3D" id="3.30.70.1450">
    <property type="entry name" value="Regulator of K+ conductance, C-terminal domain"/>
    <property type="match status" value="1"/>
</dbReference>
<feature type="transmembrane region" description="Helical" evidence="1">
    <location>
        <begin position="15"/>
        <end position="37"/>
    </location>
</feature>
<dbReference type="InterPro" id="IPR006037">
    <property type="entry name" value="RCK_C"/>
</dbReference>
<organism evidence="3 4">
    <name type="scientific">Natranaeroarchaeum sulfidigenes</name>
    <dbReference type="NCBI Taxonomy" id="2784880"/>
    <lineage>
        <taxon>Archaea</taxon>
        <taxon>Methanobacteriati</taxon>
        <taxon>Methanobacteriota</taxon>
        <taxon>Stenosarchaea group</taxon>
        <taxon>Halobacteria</taxon>
        <taxon>Halobacteriales</taxon>
        <taxon>Natronoarchaeaceae</taxon>
        <taxon>Natranaeroarchaeum</taxon>
    </lineage>
</organism>
<dbReference type="AlphaFoldDB" id="A0A897MT14"/>
<dbReference type="EMBL" id="CP064786">
    <property type="protein sequence ID" value="QSG01365.1"/>
    <property type="molecule type" value="Genomic_DNA"/>
</dbReference>
<sequence>MTLLATVLSNPLVEAGIRIVGLSLLAAAVTTLVAYVYRVRARAELPEGATLIIGLGAVAIYLNTRIVFIQFVGETGDPFTVSEALLNVSVFVAAGVASYGGRRLGNWAGESERFSWGRLQPDFSPLVRATGRYITVTLPDDIEDIEGYDPVEDETRDALSGRTLDFSRGLTLAELESGLITRLKEDHDIGYVDVDLAEDGTVEYFAVGRRVAGIGPTLPPKTAAVAVRADPPFSATPGDTVQVWQVLEGEETRIGTAELRASVGSVATLATDESVAERIDPTAEYRLMTLSADSHPDREFAGMLRRGEETMSVVEIGTGSPLVGSPISALDVTVIAVQTARGEVETIPAREWIIEAGERLFAIGRPDVLRKLEATNAVQPITVDGELSNADDATLLAEPVSERPLADEE</sequence>
<dbReference type="PROSITE" id="PS51202">
    <property type="entry name" value="RCK_C"/>
    <property type="match status" value="1"/>
</dbReference>
<keyword evidence="1" id="KW-0812">Transmembrane</keyword>
<keyword evidence="4" id="KW-1185">Reference proteome</keyword>
<dbReference type="InterPro" id="IPR058603">
    <property type="entry name" value="DUF8167_2nd"/>
</dbReference>